<proteinExistence type="predicted"/>
<accession>A0ABW1YJV2</accession>
<protein>
    <recommendedName>
        <fullName evidence="4">LysM domain-containing protein</fullName>
    </recommendedName>
</protein>
<feature type="region of interest" description="Disordered" evidence="1">
    <location>
        <begin position="332"/>
        <end position="412"/>
    </location>
</feature>
<gene>
    <name evidence="2" type="ORF">ACFQBM_07050</name>
</gene>
<evidence type="ECO:0000313" key="2">
    <source>
        <dbReference type="EMBL" id="MFC6633027.1"/>
    </source>
</evidence>
<dbReference type="EMBL" id="JBHSVR010000001">
    <property type="protein sequence ID" value="MFC6633027.1"/>
    <property type="molecule type" value="Genomic_DNA"/>
</dbReference>
<name>A0ABW1YJV2_9GAMM</name>
<sequence>MSHFDLTDPQGNRYRLDRGSRIPLTDSIATHHAQADWLLSRVDSFQLGQARAHFYHLGQFPLLDSWRQERLDGGVAPLCPREELAQALCNHELILVSLGSGEQQGEEEDRRAILRIRIRQALAAIIAQEKVEAAQHTQMLAGETQFNRALIYTGAFFNGLWNAGVDLAQWAKEVSDVISPTQRLLRSLQASHRALQRNRENDENVFAAYADEQLKGEKRELVQALGFDPTAITTEQLDQAMEVADLIWDDPTLRADITRFAKDYVSAQHAIELTEVSGGAAFEVLFTLVLAAVTAGAGLAVGAASQARHLAKFRKVGDLLVEFAEQIRKVRQRLRRSSAKGNGPSRSFGDFTVEDVTDVKEVNPGRTNHAKPSSKPESSKPTSRTEIPKRERPEPDSWKTYKTHGINNLPMQTPQGRAVVESYRSQGTDLETAVGYAEQLIKSGSTLPEKITIRKGQKLYKIVPEGTMPGDHSAYFATQKDIDLLEGLSYDEISDQLGIPLESQQTDKFDIVEVEALQDIDVFQSKIAPTTQCGYSQPGGATQTLITNRNAFSAPKTTGIKRP</sequence>
<dbReference type="Proteomes" id="UP001596425">
    <property type="component" value="Unassembled WGS sequence"/>
</dbReference>
<dbReference type="RefSeq" id="WP_193189496.1">
    <property type="nucleotide sequence ID" value="NZ_JACZFR010000007.1"/>
</dbReference>
<organism evidence="2 3">
    <name type="scientific">Microbulbifer taiwanensis</name>
    <dbReference type="NCBI Taxonomy" id="986746"/>
    <lineage>
        <taxon>Bacteria</taxon>
        <taxon>Pseudomonadati</taxon>
        <taxon>Pseudomonadota</taxon>
        <taxon>Gammaproteobacteria</taxon>
        <taxon>Cellvibrionales</taxon>
        <taxon>Microbulbiferaceae</taxon>
        <taxon>Microbulbifer</taxon>
    </lineage>
</organism>
<evidence type="ECO:0008006" key="4">
    <source>
        <dbReference type="Google" id="ProtNLM"/>
    </source>
</evidence>
<reference evidence="3" key="1">
    <citation type="journal article" date="2019" name="Int. J. Syst. Evol. Microbiol.">
        <title>The Global Catalogue of Microorganisms (GCM) 10K type strain sequencing project: providing services to taxonomists for standard genome sequencing and annotation.</title>
        <authorList>
            <consortium name="The Broad Institute Genomics Platform"/>
            <consortium name="The Broad Institute Genome Sequencing Center for Infectious Disease"/>
            <person name="Wu L."/>
            <person name="Ma J."/>
        </authorList>
    </citation>
    <scope>NUCLEOTIDE SEQUENCE [LARGE SCALE GENOMIC DNA]</scope>
    <source>
        <strain evidence="3">CGMCC 1.13718</strain>
    </source>
</reference>
<evidence type="ECO:0000256" key="1">
    <source>
        <dbReference type="SAM" id="MobiDB-lite"/>
    </source>
</evidence>
<feature type="compositionally biased region" description="Basic and acidic residues" evidence="1">
    <location>
        <begin position="386"/>
        <end position="399"/>
    </location>
</feature>
<feature type="compositionally biased region" description="Low complexity" evidence="1">
    <location>
        <begin position="371"/>
        <end position="382"/>
    </location>
</feature>
<keyword evidence="3" id="KW-1185">Reference proteome</keyword>
<comment type="caution">
    <text evidence="2">The sequence shown here is derived from an EMBL/GenBank/DDBJ whole genome shotgun (WGS) entry which is preliminary data.</text>
</comment>
<evidence type="ECO:0000313" key="3">
    <source>
        <dbReference type="Proteomes" id="UP001596425"/>
    </source>
</evidence>